<keyword evidence="3" id="KW-0479">Metal-binding</keyword>
<dbReference type="InterPro" id="IPR050738">
    <property type="entry name" value="Sulfatase"/>
</dbReference>
<keyword evidence="6" id="KW-0732">Signal</keyword>
<keyword evidence="9" id="KW-1185">Reference proteome</keyword>
<feature type="chain" id="PRO_5043741149" description="Sulfatase N-terminal domain-containing protein" evidence="6">
    <location>
        <begin position="20"/>
        <end position="122"/>
    </location>
</feature>
<evidence type="ECO:0000256" key="3">
    <source>
        <dbReference type="ARBA" id="ARBA00022723"/>
    </source>
</evidence>
<evidence type="ECO:0000256" key="4">
    <source>
        <dbReference type="ARBA" id="ARBA00022801"/>
    </source>
</evidence>
<feature type="domain" description="Sulfatase N-terminal" evidence="7">
    <location>
        <begin position="29"/>
        <end position="122"/>
    </location>
</feature>
<dbReference type="GO" id="GO:0004065">
    <property type="term" value="F:arylsulfatase activity"/>
    <property type="evidence" value="ECO:0007669"/>
    <property type="project" value="TreeGrafter"/>
</dbReference>
<dbReference type="Pfam" id="PF00884">
    <property type="entry name" value="Sulfatase"/>
    <property type="match status" value="1"/>
</dbReference>
<evidence type="ECO:0000256" key="5">
    <source>
        <dbReference type="ARBA" id="ARBA00022837"/>
    </source>
</evidence>
<dbReference type="PROSITE" id="PS00523">
    <property type="entry name" value="SULFATASE_1"/>
    <property type="match status" value="1"/>
</dbReference>
<dbReference type="InterPro" id="IPR024607">
    <property type="entry name" value="Sulfatase_CS"/>
</dbReference>
<evidence type="ECO:0000259" key="7">
    <source>
        <dbReference type="Pfam" id="PF00884"/>
    </source>
</evidence>
<feature type="non-terminal residue" evidence="8">
    <location>
        <position position="122"/>
    </location>
</feature>
<evidence type="ECO:0000256" key="1">
    <source>
        <dbReference type="ARBA" id="ARBA00001913"/>
    </source>
</evidence>
<organism evidence="8 9">
    <name type="scientific">Meganyctiphanes norvegica</name>
    <name type="common">Northern krill</name>
    <name type="synonym">Thysanopoda norvegica</name>
    <dbReference type="NCBI Taxonomy" id="48144"/>
    <lineage>
        <taxon>Eukaryota</taxon>
        <taxon>Metazoa</taxon>
        <taxon>Ecdysozoa</taxon>
        <taxon>Arthropoda</taxon>
        <taxon>Crustacea</taxon>
        <taxon>Multicrustacea</taxon>
        <taxon>Malacostraca</taxon>
        <taxon>Eumalacostraca</taxon>
        <taxon>Eucarida</taxon>
        <taxon>Euphausiacea</taxon>
        <taxon>Euphausiidae</taxon>
        <taxon>Meganyctiphanes</taxon>
    </lineage>
</organism>
<dbReference type="PANTHER" id="PTHR42693:SF33">
    <property type="entry name" value="ARYLSULFATASE"/>
    <property type="match status" value="1"/>
</dbReference>
<dbReference type="EMBL" id="CAXKWB010042261">
    <property type="protein sequence ID" value="CAL4157516.1"/>
    <property type="molecule type" value="Genomic_DNA"/>
</dbReference>
<accession>A0AAV2S1N0</accession>
<dbReference type="Proteomes" id="UP001497623">
    <property type="component" value="Unassembled WGS sequence"/>
</dbReference>
<keyword evidence="4" id="KW-0378">Hydrolase</keyword>
<keyword evidence="5" id="KW-0106">Calcium</keyword>
<evidence type="ECO:0000313" key="9">
    <source>
        <dbReference type="Proteomes" id="UP001497623"/>
    </source>
</evidence>
<comment type="cofactor">
    <cofactor evidence="1">
        <name>Ca(2+)</name>
        <dbReference type="ChEBI" id="CHEBI:29108"/>
    </cofactor>
</comment>
<name>A0AAV2S1N0_MEGNR</name>
<evidence type="ECO:0000256" key="2">
    <source>
        <dbReference type="ARBA" id="ARBA00008779"/>
    </source>
</evidence>
<sequence>MTTRMVVLLRLALTSLAWGMCATTENQLPNVVILLADDLGFGDLSSQGHPTTRTPNIDSLAVNGRSLTHFYVPVSICSPSRAALLTGRYPIRSGTYPLVYNWHSELGLPKNETTIAQLLKQK</sequence>
<dbReference type="SUPFAM" id="SSF53649">
    <property type="entry name" value="Alkaline phosphatase-like"/>
    <property type="match status" value="1"/>
</dbReference>
<feature type="signal peptide" evidence="6">
    <location>
        <begin position="1"/>
        <end position="19"/>
    </location>
</feature>
<dbReference type="AlphaFoldDB" id="A0AAV2S1N0"/>
<protein>
    <recommendedName>
        <fullName evidence="7">Sulfatase N-terminal domain-containing protein</fullName>
    </recommendedName>
</protein>
<evidence type="ECO:0000313" key="8">
    <source>
        <dbReference type="EMBL" id="CAL4157516.1"/>
    </source>
</evidence>
<dbReference type="GO" id="GO:0046872">
    <property type="term" value="F:metal ion binding"/>
    <property type="evidence" value="ECO:0007669"/>
    <property type="project" value="UniProtKB-KW"/>
</dbReference>
<dbReference type="Gene3D" id="3.40.720.10">
    <property type="entry name" value="Alkaline Phosphatase, subunit A"/>
    <property type="match status" value="1"/>
</dbReference>
<comment type="similarity">
    <text evidence="2">Belongs to the sulfatase family.</text>
</comment>
<gene>
    <name evidence="8" type="ORF">MNOR_LOCUS31937</name>
</gene>
<reference evidence="8 9" key="1">
    <citation type="submission" date="2024-05" db="EMBL/GenBank/DDBJ databases">
        <authorList>
            <person name="Wallberg A."/>
        </authorList>
    </citation>
    <scope>NUCLEOTIDE SEQUENCE [LARGE SCALE GENOMIC DNA]</scope>
</reference>
<dbReference type="InterPro" id="IPR017850">
    <property type="entry name" value="Alkaline_phosphatase_core_sf"/>
</dbReference>
<proteinExistence type="inferred from homology"/>
<evidence type="ECO:0000256" key="6">
    <source>
        <dbReference type="SAM" id="SignalP"/>
    </source>
</evidence>
<dbReference type="InterPro" id="IPR000917">
    <property type="entry name" value="Sulfatase_N"/>
</dbReference>
<comment type="caution">
    <text evidence="8">The sequence shown here is derived from an EMBL/GenBank/DDBJ whole genome shotgun (WGS) entry which is preliminary data.</text>
</comment>
<dbReference type="PANTHER" id="PTHR42693">
    <property type="entry name" value="ARYLSULFATASE FAMILY MEMBER"/>
    <property type="match status" value="1"/>
</dbReference>